<feature type="compositionally biased region" description="Polar residues" evidence="1">
    <location>
        <begin position="201"/>
        <end position="216"/>
    </location>
</feature>
<dbReference type="EMBL" id="JAGKHQ010001294">
    <property type="protein sequence ID" value="KAG7458399.1"/>
    <property type="molecule type" value="Genomic_DNA"/>
</dbReference>
<dbReference type="Proteomes" id="UP000693946">
    <property type="component" value="Unassembled WGS sequence"/>
</dbReference>
<sequence>MTQLTGSSLESERNISETELQPEDLDEELEQSLRSQGSSFVELYPSMISRIERAWHRQNVSEAADSVLRRYHRWRKQANKSNINNTSVTLKHTSSKPRKRSSKMLLWGKSPEKRQLIGIESASRSPFQLSANLQALQAEQPCPERKRSSPRRQQHQHIVAMDLSAPLKTSKPCPTFTMSELSHLGEQSCTYAAAPSQPCYQTAKTSSDQSLQSKRLSLSGYPEQATDCSTYAPEDTPFQDRHDIYSSSVRQSPLKKRMMHSLSKSPHAFSRSPKDYVESFSRESPRPRSVSTSLSSPPQKLLRMCHLQNTHLPRPSQPQSPKPATAGQDDEVDEAGVSTSQYVGDDDETSKSDMTQLTGSSLDESKRNISETELQPEDLDQELERSLRNQGSSFVELYPSMISRIERDRHRQNVSEAADSVLRRYHRWQKQANKSNINNTSVTLKHTSSELKMRSSKMLLGGKSPEKRRFIGIESVSRSPFQLSTNLQALQTEQPCPERKRDSPRRQQHQQVFAMDLSGQLKTSKPKEVSLNQTFTVSELSHLGEQSCTYAAAPSQPCYPTAKTSSDQSLRSKRLSLSGYPEQATDCSMYAPEDTPFQDRPDIYSSPVRQSPLKMRIMHSLSKSPHAFSRSPKDYVESFSRESPRPRSVSTSLSSPPQRLLRMHHLQNTHLARPSQLQSLKPATAGRPRLQRHLSFDSSLPSNHVSHSPKKLDEELVKLYHKFVCQSKSSPFNGFPCRVCVRPPEVSSGCSSSALAALALSPHRSILRKRHRNSGCDDHPLSKRSRSECCTSSPGSKRYRNELLRSHDDLYHSFSKRSMFNKFNSQQPSAYARMTGPTAAPEFSGLG</sequence>
<feature type="region of interest" description="Disordered" evidence="1">
    <location>
        <begin position="137"/>
        <end position="156"/>
    </location>
</feature>
<feature type="compositionally biased region" description="Polar residues" evidence="1">
    <location>
        <begin position="352"/>
        <end position="362"/>
    </location>
</feature>
<feature type="region of interest" description="Disordered" evidence="1">
    <location>
        <begin position="201"/>
        <end position="380"/>
    </location>
</feature>
<accession>A0AAV6PEL5</accession>
<feature type="region of interest" description="Disordered" evidence="1">
    <location>
        <begin position="828"/>
        <end position="847"/>
    </location>
</feature>
<feature type="compositionally biased region" description="Basic and acidic residues" evidence="1">
    <location>
        <begin position="774"/>
        <end position="787"/>
    </location>
</feature>
<evidence type="ECO:0000313" key="2">
    <source>
        <dbReference type="EMBL" id="KAG7458399.1"/>
    </source>
</evidence>
<keyword evidence="3" id="KW-1185">Reference proteome</keyword>
<organism evidence="2 3">
    <name type="scientific">Solea senegalensis</name>
    <name type="common">Senegalese sole</name>
    <dbReference type="NCBI Taxonomy" id="28829"/>
    <lineage>
        <taxon>Eukaryota</taxon>
        <taxon>Metazoa</taxon>
        <taxon>Chordata</taxon>
        <taxon>Craniata</taxon>
        <taxon>Vertebrata</taxon>
        <taxon>Euteleostomi</taxon>
        <taxon>Actinopterygii</taxon>
        <taxon>Neopterygii</taxon>
        <taxon>Teleostei</taxon>
        <taxon>Neoteleostei</taxon>
        <taxon>Acanthomorphata</taxon>
        <taxon>Carangaria</taxon>
        <taxon>Pleuronectiformes</taxon>
        <taxon>Pleuronectoidei</taxon>
        <taxon>Soleidae</taxon>
        <taxon>Solea</taxon>
    </lineage>
</organism>
<gene>
    <name evidence="2" type="ORF">JOB18_022266</name>
</gene>
<reference evidence="2" key="2">
    <citation type="submission" date="2021-03" db="EMBL/GenBank/DDBJ databases">
        <authorList>
            <person name="Guerrero-Cozar I."/>
            <person name="Gomez-Garrido J."/>
            <person name="Berbel C."/>
            <person name="Martinez-Blanch J.F."/>
            <person name="Alioto T."/>
            <person name="Claros M.G."/>
            <person name="Gagnaire P.A."/>
            <person name="Manchado M."/>
        </authorList>
    </citation>
    <scope>NUCLEOTIDE SEQUENCE</scope>
    <source>
        <strain evidence="2">Sse05_10M</strain>
        <tissue evidence="2">Blood</tissue>
    </source>
</reference>
<feature type="compositionally biased region" description="Basic and acidic residues" evidence="1">
    <location>
        <begin position="631"/>
        <end position="645"/>
    </location>
</feature>
<comment type="caution">
    <text evidence="2">The sequence shown here is derived from an EMBL/GenBank/DDBJ whole genome shotgun (WGS) entry which is preliminary data.</text>
</comment>
<feature type="region of interest" description="Disordered" evidence="1">
    <location>
        <begin position="553"/>
        <end position="572"/>
    </location>
</feature>
<feature type="region of interest" description="Disordered" evidence="1">
    <location>
        <begin position="1"/>
        <end position="33"/>
    </location>
</feature>
<dbReference type="AlphaFoldDB" id="A0AAV6PEL5"/>
<proteinExistence type="predicted"/>
<feature type="region of interest" description="Disordered" evidence="1">
    <location>
        <begin position="770"/>
        <end position="795"/>
    </location>
</feature>
<evidence type="ECO:0000313" key="3">
    <source>
        <dbReference type="Proteomes" id="UP000693946"/>
    </source>
</evidence>
<feature type="compositionally biased region" description="Basic residues" evidence="1">
    <location>
        <begin position="93"/>
        <end position="102"/>
    </location>
</feature>
<feature type="region of interest" description="Disordered" evidence="1">
    <location>
        <begin position="622"/>
        <end position="658"/>
    </location>
</feature>
<reference evidence="2 3" key="1">
    <citation type="journal article" date="2021" name="Sci. Rep.">
        <title>Chromosome anchoring in Senegalese sole (Solea senegalensis) reveals sex-associated markers and genome rearrangements in flatfish.</title>
        <authorList>
            <person name="Guerrero-Cozar I."/>
            <person name="Gomez-Garrido J."/>
            <person name="Berbel C."/>
            <person name="Martinez-Blanch J.F."/>
            <person name="Alioto T."/>
            <person name="Claros M.G."/>
            <person name="Gagnaire P.A."/>
            <person name="Manchado M."/>
        </authorList>
    </citation>
    <scope>NUCLEOTIDE SEQUENCE [LARGE SCALE GENOMIC DNA]</scope>
    <source>
        <strain evidence="2">Sse05_10M</strain>
    </source>
</reference>
<name>A0AAV6PEL5_SOLSE</name>
<feature type="compositionally biased region" description="Acidic residues" evidence="1">
    <location>
        <begin position="20"/>
        <end position="30"/>
    </location>
</feature>
<dbReference type="EMBL" id="JAGKHQ010001294">
    <property type="protein sequence ID" value="KAG7458400.1"/>
    <property type="molecule type" value="Genomic_DNA"/>
</dbReference>
<protein>
    <submittedName>
        <fullName evidence="2">Uncharacterized protein</fullName>
    </submittedName>
</protein>
<feature type="region of interest" description="Disordered" evidence="1">
    <location>
        <begin position="78"/>
        <end position="102"/>
    </location>
</feature>
<evidence type="ECO:0000256" key="1">
    <source>
        <dbReference type="SAM" id="MobiDB-lite"/>
    </source>
</evidence>
<feature type="compositionally biased region" description="Basic and acidic residues" evidence="1">
    <location>
        <begin position="272"/>
        <end position="286"/>
    </location>
</feature>
<feature type="compositionally biased region" description="Polar residues" evidence="1">
    <location>
        <begin position="79"/>
        <end position="92"/>
    </location>
</feature>